<dbReference type="SUPFAM" id="SSF52172">
    <property type="entry name" value="CheY-like"/>
    <property type="match status" value="1"/>
</dbReference>
<evidence type="ECO:0000313" key="4">
    <source>
        <dbReference type="Proteomes" id="UP000437638"/>
    </source>
</evidence>
<evidence type="ECO:0000256" key="1">
    <source>
        <dbReference type="PROSITE-ProRule" id="PRU00169"/>
    </source>
</evidence>
<dbReference type="PROSITE" id="PS50110">
    <property type="entry name" value="RESPONSE_REGULATORY"/>
    <property type="match status" value="1"/>
</dbReference>
<reference evidence="3 4" key="1">
    <citation type="submission" date="2019-12" db="EMBL/GenBank/DDBJ databases">
        <title>Halomonas rutogse sp. nov. isolated from two lakes on Tibetan Plateau.</title>
        <authorList>
            <person name="Gao P."/>
        </authorList>
    </citation>
    <scope>NUCLEOTIDE SEQUENCE [LARGE SCALE GENOMIC DNA]</scope>
    <source>
        <strain evidence="3 4">ZH2S</strain>
    </source>
</reference>
<keyword evidence="4" id="KW-1185">Reference proteome</keyword>
<dbReference type="AlphaFoldDB" id="A0A7X3H0I6"/>
<dbReference type="Proteomes" id="UP000437638">
    <property type="component" value="Unassembled WGS sequence"/>
</dbReference>
<proteinExistence type="predicted"/>
<dbReference type="InterPro" id="IPR011006">
    <property type="entry name" value="CheY-like_superfamily"/>
</dbReference>
<feature type="domain" description="Response regulatory" evidence="2">
    <location>
        <begin position="1"/>
        <end position="64"/>
    </location>
</feature>
<organism evidence="3 4">
    <name type="scientific">Vreelandella zhuhanensis</name>
    <dbReference type="NCBI Taxonomy" id="2684210"/>
    <lineage>
        <taxon>Bacteria</taxon>
        <taxon>Pseudomonadati</taxon>
        <taxon>Pseudomonadota</taxon>
        <taxon>Gammaproteobacteria</taxon>
        <taxon>Oceanospirillales</taxon>
        <taxon>Halomonadaceae</taxon>
        <taxon>Vreelandella</taxon>
    </lineage>
</organism>
<comment type="caution">
    <text evidence="3">The sequence shown here is derived from an EMBL/GenBank/DDBJ whole genome shotgun (WGS) entry which is preliminary data.</text>
</comment>
<dbReference type="RefSeq" id="WP_160418524.1">
    <property type="nucleotide sequence ID" value="NZ_WTKP01000005.1"/>
</dbReference>
<dbReference type="InterPro" id="IPR001789">
    <property type="entry name" value="Sig_transdc_resp-reg_receiver"/>
</dbReference>
<name>A0A7X3H0I6_9GAMM</name>
<dbReference type="GO" id="GO:0000160">
    <property type="term" value="P:phosphorelay signal transduction system"/>
    <property type="evidence" value="ECO:0007669"/>
    <property type="project" value="InterPro"/>
</dbReference>
<evidence type="ECO:0000313" key="3">
    <source>
        <dbReference type="EMBL" id="MWJ28146.1"/>
    </source>
</evidence>
<accession>A0A7X3H0I6</accession>
<evidence type="ECO:0000259" key="2">
    <source>
        <dbReference type="PROSITE" id="PS50110"/>
    </source>
</evidence>
<gene>
    <name evidence="3" type="ORF">GPM19_08000</name>
</gene>
<comment type="caution">
    <text evidence="1">Lacks conserved residue(s) required for the propagation of feature annotation.</text>
</comment>
<sequence length="69" mass="7470">MLQQILCMEDGPNPLTSPRGCPVTSMAARVQPEGISYYLDLGASGMITKPFDSLMLASQINALWQGRTP</sequence>
<dbReference type="EMBL" id="WTKP01000005">
    <property type="protein sequence ID" value="MWJ28146.1"/>
    <property type="molecule type" value="Genomic_DNA"/>
</dbReference>
<protein>
    <recommendedName>
        <fullName evidence="2">Response regulatory domain-containing protein</fullName>
    </recommendedName>
</protein>